<dbReference type="InterPro" id="IPR004547">
    <property type="entry name" value="Glucosamine6P_isomerase"/>
</dbReference>
<reference evidence="4" key="1">
    <citation type="submission" date="2023-05" db="EMBL/GenBank/DDBJ databases">
        <title>Comparative genomics of Bacillaceae isolates and their secondary metabolite potential.</title>
        <authorList>
            <person name="Song L."/>
            <person name="Nielsen L.J."/>
            <person name="Mohite O."/>
            <person name="Xu X."/>
            <person name="Weber T."/>
            <person name="Kovacs A.T."/>
        </authorList>
    </citation>
    <scope>NUCLEOTIDE SEQUENCE</scope>
    <source>
        <strain evidence="4">XLM17</strain>
    </source>
</reference>
<dbReference type="KEGG" id="nnv:QNH39_25780"/>
<dbReference type="Proteomes" id="UP001178288">
    <property type="component" value="Chromosome"/>
</dbReference>
<name>A0AA95MQC0_9BACI</name>
<dbReference type="InterPro" id="IPR018321">
    <property type="entry name" value="Glucosamine6P_isomerase_CS"/>
</dbReference>
<dbReference type="CDD" id="cd01399">
    <property type="entry name" value="GlcN6P_deaminase"/>
    <property type="match status" value="1"/>
</dbReference>
<sequence length="247" mass="27486">MEQNKLTFHYAVASDYEGLSKLAAETIIEQVKKKPDSLLCLAAGSTPTGTLNYLAEAAKRNEVDFSNCYIVGLDEFVGLSWEDEGSCYRYVNEFFFEPLNISKDRIHFFKAQVDDLEKECDETDRYIQEHGGIDVLLLGVGVNGHLGLNEPNVSLNLNSHVIELEATTKKVGQKYFSEAKKLEKGITIGLKQVLESKTVVVIANGPLKKEAMAALLKGSVDEKYPVSCLNLHENCFVYVDKEANPEI</sequence>
<dbReference type="PANTHER" id="PTHR11280">
    <property type="entry name" value="GLUCOSAMINE-6-PHOSPHATE ISOMERASE"/>
    <property type="match status" value="1"/>
</dbReference>
<dbReference type="InterPro" id="IPR037171">
    <property type="entry name" value="NagB/RpiA_transferase-like"/>
</dbReference>
<dbReference type="Pfam" id="PF01182">
    <property type="entry name" value="Glucosamine_iso"/>
    <property type="match status" value="1"/>
</dbReference>
<dbReference type="PROSITE" id="PS01161">
    <property type="entry name" value="GLC_GALNAC_ISOMERASE"/>
    <property type="match status" value="1"/>
</dbReference>
<dbReference type="GO" id="GO:0005975">
    <property type="term" value="P:carbohydrate metabolic process"/>
    <property type="evidence" value="ECO:0007669"/>
    <property type="project" value="InterPro"/>
</dbReference>
<dbReference type="PANTHER" id="PTHR11280:SF5">
    <property type="entry name" value="GLUCOSAMINE-6-PHOSPHATE ISOMERASE"/>
    <property type="match status" value="1"/>
</dbReference>
<accession>A0AA95MQC0</accession>
<dbReference type="GO" id="GO:0006043">
    <property type="term" value="P:glucosamine catabolic process"/>
    <property type="evidence" value="ECO:0007669"/>
    <property type="project" value="TreeGrafter"/>
</dbReference>
<dbReference type="GO" id="GO:0006046">
    <property type="term" value="P:N-acetylglucosamine catabolic process"/>
    <property type="evidence" value="ECO:0007669"/>
    <property type="project" value="TreeGrafter"/>
</dbReference>
<gene>
    <name evidence="4" type="ORF">QNH39_25780</name>
</gene>
<dbReference type="EMBL" id="CP126114">
    <property type="protein sequence ID" value="WHY85945.1"/>
    <property type="molecule type" value="Genomic_DNA"/>
</dbReference>
<dbReference type="Gene3D" id="3.40.50.1360">
    <property type="match status" value="1"/>
</dbReference>
<dbReference type="SUPFAM" id="SSF100950">
    <property type="entry name" value="NagB/RpiA/CoA transferase-like"/>
    <property type="match status" value="1"/>
</dbReference>
<evidence type="ECO:0000313" key="4">
    <source>
        <dbReference type="EMBL" id="WHY85945.1"/>
    </source>
</evidence>
<dbReference type="AlphaFoldDB" id="A0AA95MQC0"/>
<dbReference type="GO" id="GO:0005737">
    <property type="term" value="C:cytoplasm"/>
    <property type="evidence" value="ECO:0007669"/>
    <property type="project" value="TreeGrafter"/>
</dbReference>
<dbReference type="InterPro" id="IPR006148">
    <property type="entry name" value="Glc/Gal-6P_isomerase"/>
</dbReference>
<proteinExistence type="predicted"/>
<dbReference type="RefSeq" id="WP_066093243.1">
    <property type="nucleotide sequence ID" value="NZ_CP126114.1"/>
</dbReference>
<keyword evidence="5" id="KW-1185">Reference proteome</keyword>
<dbReference type="GO" id="GO:0042802">
    <property type="term" value="F:identical protein binding"/>
    <property type="evidence" value="ECO:0007669"/>
    <property type="project" value="TreeGrafter"/>
</dbReference>
<evidence type="ECO:0000256" key="1">
    <source>
        <dbReference type="ARBA" id="ARBA00022801"/>
    </source>
</evidence>
<dbReference type="GO" id="GO:0004342">
    <property type="term" value="F:glucosamine-6-phosphate deaminase activity"/>
    <property type="evidence" value="ECO:0007669"/>
    <property type="project" value="InterPro"/>
</dbReference>
<evidence type="ECO:0000313" key="5">
    <source>
        <dbReference type="Proteomes" id="UP001178288"/>
    </source>
</evidence>
<keyword evidence="2" id="KW-0119">Carbohydrate metabolism</keyword>
<evidence type="ECO:0000259" key="3">
    <source>
        <dbReference type="Pfam" id="PF01182"/>
    </source>
</evidence>
<dbReference type="GO" id="GO:0019262">
    <property type="term" value="P:N-acetylneuraminate catabolic process"/>
    <property type="evidence" value="ECO:0007669"/>
    <property type="project" value="TreeGrafter"/>
</dbReference>
<feature type="domain" description="Glucosamine/galactosamine-6-phosphate isomerase" evidence="3">
    <location>
        <begin position="20"/>
        <end position="232"/>
    </location>
</feature>
<evidence type="ECO:0000256" key="2">
    <source>
        <dbReference type="ARBA" id="ARBA00023277"/>
    </source>
</evidence>
<protein>
    <submittedName>
        <fullName evidence="4">Glucosamine-6-phosphate deaminase</fullName>
    </submittedName>
</protein>
<organism evidence="4 5">
    <name type="scientific">Neobacillus novalis</name>
    <dbReference type="NCBI Taxonomy" id="220687"/>
    <lineage>
        <taxon>Bacteria</taxon>
        <taxon>Bacillati</taxon>
        <taxon>Bacillota</taxon>
        <taxon>Bacilli</taxon>
        <taxon>Bacillales</taxon>
        <taxon>Bacillaceae</taxon>
        <taxon>Neobacillus</taxon>
    </lineage>
</organism>
<keyword evidence="1" id="KW-0378">Hydrolase</keyword>